<evidence type="ECO:0000313" key="2">
    <source>
        <dbReference type="Proteomes" id="UP000279457"/>
    </source>
</evidence>
<dbReference type="SUPFAM" id="SSF69635">
    <property type="entry name" value="Type III secretory system chaperone-like"/>
    <property type="match status" value="1"/>
</dbReference>
<evidence type="ECO:0008006" key="3">
    <source>
        <dbReference type="Google" id="ProtNLM"/>
    </source>
</evidence>
<dbReference type="OrthoDB" id="8588812at2"/>
<dbReference type="CDD" id="cd17035">
    <property type="entry name" value="T3SC_IB_Spa15-like"/>
    <property type="match status" value="1"/>
</dbReference>
<sequence length="135" mass="15644">MKLDVVTLLSDMLNEAGLGDIIDNDLSNHSTISLKMKDDIPTINIRTEDDHVWVWATICDYNQSALSYCSDNIFTLMFNFNEDFFYTGQPCLYPIDGNLELRAVIKDKFLFSPSEFVEVLDQYLNILQEYRQVLL</sequence>
<organism evidence="1 2">
    <name type="scientific">Erwinia psidii</name>
    <dbReference type="NCBI Taxonomy" id="69224"/>
    <lineage>
        <taxon>Bacteria</taxon>
        <taxon>Pseudomonadati</taxon>
        <taxon>Pseudomonadota</taxon>
        <taxon>Gammaproteobacteria</taxon>
        <taxon>Enterobacterales</taxon>
        <taxon>Erwiniaceae</taxon>
        <taxon>Erwinia</taxon>
    </lineage>
</organism>
<dbReference type="InterPro" id="IPR003065">
    <property type="entry name" value="Invas_SpaK"/>
</dbReference>
<protein>
    <recommendedName>
        <fullName evidence="3">Type III secretion system chaperone SpaK</fullName>
    </recommendedName>
</protein>
<dbReference type="RefSeq" id="WP_124232472.1">
    <property type="nucleotide sequence ID" value="NZ_RHHM01000004.1"/>
</dbReference>
<dbReference type="Pfam" id="PF03519">
    <property type="entry name" value="Invas_SpaK"/>
    <property type="match status" value="1"/>
</dbReference>
<dbReference type="AlphaFoldDB" id="A0A3N6USH0"/>
<keyword evidence="2" id="KW-1185">Reference proteome</keyword>
<evidence type="ECO:0000313" key="1">
    <source>
        <dbReference type="EMBL" id="RQM38949.1"/>
    </source>
</evidence>
<gene>
    <name evidence="1" type="ORF">EB241_07115</name>
</gene>
<proteinExistence type="predicted"/>
<reference evidence="1 2" key="1">
    <citation type="submission" date="2018-10" db="EMBL/GenBank/DDBJ databases">
        <title>Draft genome sequence for the type isolate of Erwinia psidii, agent causal of bacterial blight in guava (Psidium guajava) and wilt and die-back of Eucalyptus spp.</title>
        <authorList>
            <person name="Hermenegildo P.S."/>
            <person name="Santos S.A."/>
            <person name="Guimaraes L.M.S."/>
            <person name="Vidigal P.M.P."/>
            <person name="Pereira I.C."/>
            <person name="Badel J.L."/>
            <person name="Alfenas-Zerbini P."/>
            <person name="Ferreira M.A.S.V."/>
            <person name="Alfenas A.C."/>
        </authorList>
    </citation>
    <scope>NUCLEOTIDE SEQUENCE [LARGE SCALE GENOMIC DNA]</scope>
    <source>
        <strain evidence="1 2">IBSBF 435</strain>
    </source>
</reference>
<dbReference type="EMBL" id="RHHM01000004">
    <property type="protein sequence ID" value="RQM38949.1"/>
    <property type="molecule type" value="Genomic_DNA"/>
</dbReference>
<dbReference type="Proteomes" id="UP000279457">
    <property type="component" value="Unassembled WGS sequence"/>
</dbReference>
<accession>A0A3N6USH0</accession>
<dbReference type="Gene3D" id="3.30.1460.10">
    <property type="match status" value="1"/>
</dbReference>
<comment type="caution">
    <text evidence="1">The sequence shown here is derived from an EMBL/GenBank/DDBJ whole genome shotgun (WGS) entry which is preliminary data.</text>
</comment>
<name>A0A3N6USH0_9GAMM</name>